<feature type="compositionally biased region" description="Gly residues" evidence="2">
    <location>
        <begin position="289"/>
        <end position="312"/>
    </location>
</feature>
<keyword evidence="5" id="KW-1185">Reference proteome</keyword>
<dbReference type="PANTHER" id="PTHR43329">
    <property type="entry name" value="EPOXIDE HYDROLASE"/>
    <property type="match status" value="1"/>
</dbReference>
<dbReference type="PATRIC" id="fig|452652.3.peg.3507"/>
<dbReference type="InterPro" id="IPR000073">
    <property type="entry name" value="AB_hydrolase_1"/>
</dbReference>
<reference evidence="4 5" key="1">
    <citation type="journal article" date="2010" name="DNA Res.">
        <title>Genome sequence of Kitasatospora setae NBRC 14216T: an evolutionary snapshot of the family Streptomycetaceae.</title>
        <authorList>
            <person name="Ichikawa N."/>
            <person name="Oguchi A."/>
            <person name="Ikeda H."/>
            <person name="Ishikawa J."/>
            <person name="Kitani S."/>
            <person name="Watanabe Y."/>
            <person name="Nakamura S."/>
            <person name="Katano Y."/>
            <person name="Kishi E."/>
            <person name="Sasagawa M."/>
            <person name="Ankai A."/>
            <person name="Fukui S."/>
            <person name="Hashimoto Y."/>
            <person name="Kamata S."/>
            <person name="Otoguro M."/>
            <person name="Tanikawa S."/>
            <person name="Nihira T."/>
            <person name="Horinouchi S."/>
            <person name="Ohnishi Y."/>
            <person name="Hayakawa M."/>
            <person name="Kuzuyama T."/>
            <person name="Arisawa A."/>
            <person name="Nomoto F."/>
            <person name="Miura H."/>
            <person name="Takahashi Y."/>
            <person name="Fujita N."/>
        </authorList>
    </citation>
    <scope>NUCLEOTIDE SEQUENCE [LARGE SCALE GENOMIC DNA]</scope>
    <source>
        <strain evidence="5">ATCC 33774 / DSM 43861 / JCM 3304 / KCC A-0304 / NBRC 14216 / KM-6054</strain>
    </source>
</reference>
<organism evidence="4 5">
    <name type="scientific">Kitasatospora setae (strain ATCC 33774 / DSM 43861 / JCM 3304 / KCC A-0304 / NBRC 14216 / KM-6054)</name>
    <name type="common">Streptomyces setae</name>
    <dbReference type="NCBI Taxonomy" id="452652"/>
    <lineage>
        <taxon>Bacteria</taxon>
        <taxon>Bacillati</taxon>
        <taxon>Actinomycetota</taxon>
        <taxon>Actinomycetes</taxon>
        <taxon>Kitasatosporales</taxon>
        <taxon>Streptomycetaceae</taxon>
        <taxon>Kitasatospora</taxon>
    </lineage>
</organism>
<dbReference type="PRINTS" id="PR00111">
    <property type="entry name" value="ABHYDROLASE"/>
</dbReference>
<dbReference type="HOGENOM" id="CLU_020336_7_1_11"/>
<accession>E4NDN0</accession>
<dbReference type="Gene3D" id="3.40.50.1820">
    <property type="entry name" value="alpha/beta hydrolase"/>
    <property type="match status" value="1"/>
</dbReference>
<dbReference type="AlphaFoldDB" id="E4NDN0"/>
<dbReference type="Proteomes" id="UP000007076">
    <property type="component" value="Chromosome"/>
</dbReference>
<dbReference type="KEGG" id="ksk:KSE_35040"/>
<dbReference type="PRINTS" id="PR00412">
    <property type="entry name" value="EPOXHYDRLASE"/>
</dbReference>
<proteinExistence type="predicted"/>
<feature type="domain" description="AB hydrolase-1" evidence="3">
    <location>
        <begin position="30"/>
        <end position="270"/>
    </location>
</feature>
<sequence length="318" mass="34343">MPALAGVRHQVAEVGGLRLHYADAGPADAPPVLLVHGFPQHWYAWRRVVPLLAGDFRLLCLDLPGFGWSEGAPDRWSTAARAADLVGFLDALELESAALLAHDWGAWAGFLACARWPERFDAHLALNMVHLWPERRDTLACAWRFWYTLALEWPPVGRTVLRHWPAFTRHLLRRGLVDRSALDPAELAEYAGAAREPLAALAGESVHRAFVADDLGALRRKEFHALRLPTPTLVLAGGRDPVIPPRLLSGGAEFCDDLRVETVPDTGHQLPAERPELVAARARALFAGRAGGGGTQDGRAGGGRAGGGGTRGGRTHSG</sequence>
<feature type="region of interest" description="Disordered" evidence="2">
    <location>
        <begin position="288"/>
        <end position="318"/>
    </location>
</feature>
<evidence type="ECO:0000256" key="1">
    <source>
        <dbReference type="ARBA" id="ARBA00022801"/>
    </source>
</evidence>
<dbReference type="InterPro" id="IPR029058">
    <property type="entry name" value="AB_hydrolase_fold"/>
</dbReference>
<dbReference type="STRING" id="452652.KSE_35040"/>
<evidence type="ECO:0000259" key="3">
    <source>
        <dbReference type="Pfam" id="PF00561"/>
    </source>
</evidence>
<dbReference type="InterPro" id="IPR000639">
    <property type="entry name" value="Epox_hydrolase-like"/>
</dbReference>
<dbReference type="GO" id="GO:0016787">
    <property type="term" value="F:hydrolase activity"/>
    <property type="evidence" value="ECO:0007669"/>
    <property type="project" value="UniProtKB-KW"/>
</dbReference>
<evidence type="ECO:0000256" key="2">
    <source>
        <dbReference type="SAM" id="MobiDB-lite"/>
    </source>
</evidence>
<gene>
    <name evidence="4" type="ordered locus">KSE_35040</name>
</gene>
<dbReference type="SUPFAM" id="SSF53474">
    <property type="entry name" value="alpha/beta-Hydrolases"/>
    <property type="match status" value="1"/>
</dbReference>
<evidence type="ECO:0000313" key="5">
    <source>
        <dbReference type="Proteomes" id="UP000007076"/>
    </source>
</evidence>
<name>E4NDN0_KITSK</name>
<dbReference type="eggNOG" id="COG0596">
    <property type="taxonomic scope" value="Bacteria"/>
</dbReference>
<protein>
    <submittedName>
        <fullName evidence="4">Putative hydrolase</fullName>
    </submittedName>
</protein>
<dbReference type="Pfam" id="PF00561">
    <property type="entry name" value="Abhydrolase_1"/>
    <property type="match status" value="1"/>
</dbReference>
<dbReference type="EMBL" id="AP010968">
    <property type="protein sequence ID" value="BAJ29311.1"/>
    <property type="molecule type" value="Genomic_DNA"/>
</dbReference>
<keyword evidence="1 4" id="KW-0378">Hydrolase</keyword>
<evidence type="ECO:0000313" key="4">
    <source>
        <dbReference type="EMBL" id="BAJ29311.1"/>
    </source>
</evidence>